<evidence type="ECO:0000256" key="1">
    <source>
        <dbReference type="ARBA" id="ARBA00004141"/>
    </source>
</evidence>
<dbReference type="InterPro" id="IPR037185">
    <property type="entry name" value="EmrE-like"/>
</dbReference>
<evidence type="ECO:0000256" key="3">
    <source>
        <dbReference type="ARBA" id="ARBA00022692"/>
    </source>
</evidence>
<organism evidence="8 9">
    <name type="scientific">Rhamnella rubrinervis</name>
    <dbReference type="NCBI Taxonomy" id="2594499"/>
    <lineage>
        <taxon>Eukaryota</taxon>
        <taxon>Viridiplantae</taxon>
        <taxon>Streptophyta</taxon>
        <taxon>Embryophyta</taxon>
        <taxon>Tracheophyta</taxon>
        <taxon>Spermatophyta</taxon>
        <taxon>Magnoliopsida</taxon>
        <taxon>eudicotyledons</taxon>
        <taxon>Gunneridae</taxon>
        <taxon>Pentapetalae</taxon>
        <taxon>rosids</taxon>
        <taxon>fabids</taxon>
        <taxon>Rosales</taxon>
        <taxon>Rhamnaceae</taxon>
        <taxon>rhamnoid group</taxon>
        <taxon>Rhamneae</taxon>
        <taxon>Rhamnella</taxon>
    </lineage>
</organism>
<gene>
    <name evidence="8" type="ORF">FNV43_RR18044</name>
</gene>
<dbReference type="PANTHER" id="PTHR31218">
    <property type="entry name" value="WAT1-RELATED PROTEIN"/>
    <property type="match status" value="1"/>
</dbReference>
<keyword evidence="4 6" id="KW-1133">Transmembrane helix</keyword>
<evidence type="ECO:0000256" key="5">
    <source>
        <dbReference type="ARBA" id="ARBA00023136"/>
    </source>
</evidence>
<protein>
    <recommendedName>
        <fullName evidence="6">WAT1-related protein</fullName>
    </recommendedName>
</protein>
<keyword evidence="3 6" id="KW-0812">Transmembrane</keyword>
<dbReference type="Proteomes" id="UP000796880">
    <property type="component" value="Unassembled WGS sequence"/>
</dbReference>
<evidence type="ECO:0000256" key="6">
    <source>
        <dbReference type="RuleBase" id="RU363077"/>
    </source>
</evidence>
<dbReference type="GO" id="GO:0016020">
    <property type="term" value="C:membrane"/>
    <property type="evidence" value="ECO:0007669"/>
    <property type="project" value="UniProtKB-SubCell"/>
</dbReference>
<evidence type="ECO:0000256" key="2">
    <source>
        <dbReference type="ARBA" id="ARBA00007635"/>
    </source>
</evidence>
<dbReference type="InterPro" id="IPR000620">
    <property type="entry name" value="EamA_dom"/>
</dbReference>
<reference evidence="8" key="1">
    <citation type="submission" date="2020-03" db="EMBL/GenBank/DDBJ databases">
        <title>A high-quality chromosome-level genome assembly of a woody plant with both climbing and erect habits, Rhamnella rubrinervis.</title>
        <authorList>
            <person name="Lu Z."/>
            <person name="Yang Y."/>
            <person name="Zhu X."/>
            <person name="Sun Y."/>
        </authorList>
    </citation>
    <scope>NUCLEOTIDE SEQUENCE</scope>
    <source>
        <strain evidence="8">BYM</strain>
        <tissue evidence="8">Leaf</tissue>
    </source>
</reference>
<keyword evidence="5 6" id="KW-0472">Membrane</keyword>
<evidence type="ECO:0000313" key="8">
    <source>
        <dbReference type="EMBL" id="KAF3439766.1"/>
    </source>
</evidence>
<dbReference type="SUPFAM" id="SSF103481">
    <property type="entry name" value="Multidrug resistance efflux transporter EmrE"/>
    <property type="match status" value="1"/>
</dbReference>
<feature type="domain" description="EamA" evidence="7">
    <location>
        <begin position="10"/>
        <end position="150"/>
    </location>
</feature>
<dbReference type="GO" id="GO:0022857">
    <property type="term" value="F:transmembrane transporter activity"/>
    <property type="evidence" value="ECO:0007669"/>
    <property type="project" value="InterPro"/>
</dbReference>
<feature type="transmembrane region" description="Helical" evidence="6">
    <location>
        <begin position="39"/>
        <end position="58"/>
    </location>
</feature>
<evidence type="ECO:0000256" key="4">
    <source>
        <dbReference type="ARBA" id="ARBA00022989"/>
    </source>
</evidence>
<name>A0A8K0GVV7_9ROSA</name>
<accession>A0A8K0GVV7</accession>
<feature type="transmembrane region" description="Helical" evidence="6">
    <location>
        <begin position="134"/>
        <end position="152"/>
    </location>
</feature>
<dbReference type="AlphaFoldDB" id="A0A8K0GVV7"/>
<comment type="caution">
    <text evidence="8">The sequence shown here is derived from an EMBL/GenBank/DDBJ whole genome shotgun (WGS) entry which is preliminary data.</text>
</comment>
<sequence>MSWVGQWKHVVAMVAINFAFGLVNLLLKKALDKGLNHLIIVTYRQSIAAIFLAPIAYFRERKSRSELTPLILCQLFLLALIGLTISQYLFLLGLESTSATFSCAFLNMVPVNTFILALPFGLEKVNMKSKSGRAKVLGALLCVCGALLLTLYRGMPLANSHSPDTVHLINQNNTTISANKTKRWVVGSVFLGAGSLLWSSWFLIQAKVGKKYPFEYSSTAIMSFFAAIQSAILSLIIHRNVTMWVLKGALEIISVTYANQAAEEGDQDFKPASQVIPVAVDSR</sequence>
<keyword evidence="9" id="KW-1185">Reference proteome</keyword>
<proteinExistence type="inferred from homology"/>
<evidence type="ECO:0000313" key="9">
    <source>
        <dbReference type="Proteomes" id="UP000796880"/>
    </source>
</evidence>
<feature type="transmembrane region" description="Helical" evidence="6">
    <location>
        <begin position="184"/>
        <end position="204"/>
    </location>
</feature>
<dbReference type="EMBL" id="VOIH02000008">
    <property type="protein sequence ID" value="KAF3439766.1"/>
    <property type="molecule type" value="Genomic_DNA"/>
</dbReference>
<dbReference type="Pfam" id="PF00892">
    <property type="entry name" value="EamA"/>
    <property type="match status" value="1"/>
</dbReference>
<evidence type="ECO:0000259" key="7">
    <source>
        <dbReference type="Pfam" id="PF00892"/>
    </source>
</evidence>
<feature type="transmembrane region" description="Helical" evidence="6">
    <location>
        <begin position="7"/>
        <end position="27"/>
    </location>
</feature>
<comment type="similarity">
    <text evidence="2 6">Belongs to the drug/metabolite transporter (DMT) superfamily. Plant drug/metabolite exporter (P-DME) (TC 2.A.7.4) family.</text>
</comment>
<feature type="transmembrane region" description="Helical" evidence="6">
    <location>
        <begin position="70"/>
        <end position="93"/>
    </location>
</feature>
<comment type="subcellular location">
    <subcellularLocation>
        <location evidence="1 6">Membrane</location>
        <topology evidence="1 6">Multi-pass membrane protein</topology>
    </subcellularLocation>
</comment>
<dbReference type="OrthoDB" id="1728340at2759"/>
<feature type="transmembrane region" description="Helical" evidence="6">
    <location>
        <begin position="216"/>
        <end position="237"/>
    </location>
</feature>
<dbReference type="InterPro" id="IPR030184">
    <property type="entry name" value="WAT1-related"/>
</dbReference>
<feature type="transmembrane region" description="Helical" evidence="6">
    <location>
        <begin position="99"/>
        <end position="122"/>
    </location>
</feature>